<gene>
    <name evidence="1" type="ORF">AABB24_023471</name>
</gene>
<dbReference type="AlphaFoldDB" id="A0ABD2SJJ8"/>
<reference evidence="1 2" key="1">
    <citation type="submission" date="2024-05" db="EMBL/GenBank/DDBJ databases">
        <title>De novo assembly of an allotetraploid wild potato.</title>
        <authorList>
            <person name="Hosaka A.J."/>
        </authorList>
    </citation>
    <scope>NUCLEOTIDE SEQUENCE [LARGE SCALE GENOMIC DNA]</scope>
    <source>
        <tissue evidence="1">Young leaves</tissue>
    </source>
</reference>
<organism evidence="1 2">
    <name type="scientific">Solanum stoloniferum</name>
    <dbReference type="NCBI Taxonomy" id="62892"/>
    <lineage>
        <taxon>Eukaryota</taxon>
        <taxon>Viridiplantae</taxon>
        <taxon>Streptophyta</taxon>
        <taxon>Embryophyta</taxon>
        <taxon>Tracheophyta</taxon>
        <taxon>Spermatophyta</taxon>
        <taxon>Magnoliopsida</taxon>
        <taxon>eudicotyledons</taxon>
        <taxon>Gunneridae</taxon>
        <taxon>Pentapetalae</taxon>
        <taxon>asterids</taxon>
        <taxon>lamiids</taxon>
        <taxon>Solanales</taxon>
        <taxon>Solanaceae</taxon>
        <taxon>Solanoideae</taxon>
        <taxon>Solaneae</taxon>
        <taxon>Solanum</taxon>
    </lineage>
</organism>
<evidence type="ECO:0000313" key="2">
    <source>
        <dbReference type="Proteomes" id="UP001627284"/>
    </source>
</evidence>
<dbReference type="Proteomes" id="UP001627284">
    <property type="component" value="Unassembled WGS sequence"/>
</dbReference>
<sequence>DIEIAAIIYSPYSDEPKVFPNHGAAINTFQRIKELETMERSKNMVTKDKFIEKRIEKLKKDLIKVRKENRVKEITNKMHEVLNGKTISVDMNAYDLNDLST</sequence>
<proteinExistence type="predicted"/>
<comment type="caution">
    <text evidence="1">The sequence shown here is derived from an EMBL/GenBank/DDBJ whole genome shotgun (WGS) entry which is preliminary data.</text>
</comment>
<evidence type="ECO:0000313" key="1">
    <source>
        <dbReference type="EMBL" id="KAL3344051.1"/>
    </source>
</evidence>
<accession>A0ABD2SJJ8</accession>
<feature type="non-terminal residue" evidence="1">
    <location>
        <position position="1"/>
    </location>
</feature>
<name>A0ABD2SJJ8_9SOLN</name>
<keyword evidence="2" id="KW-1185">Reference proteome</keyword>
<dbReference type="EMBL" id="JBJKTR010000014">
    <property type="protein sequence ID" value="KAL3344051.1"/>
    <property type="molecule type" value="Genomic_DNA"/>
</dbReference>
<protein>
    <submittedName>
        <fullName evidence="1">Uncharacterized protein</fullName>
    </submittedName>
</protein>